<gene>
    <name evidence="1" type="ORF">G7Y89_g15423</name>
</gene>
<sequence>MSLLVSTPSGNDFKFADVVLACVYNYGPTGDAAKDATCNTALSNAAAIIGTETVWNTYKDKVNKIFSDVSITKDYFNMKWSVLVIIGYAKFFGKPDNNDACSKTRFPIPFALMSGQGNLMNARVRATMNTLVDTSESLPSKGNGDGDLIPGLPNELQQNSVFHPKTAGHASTAAKVKQVVDDWSKENGHNEAPPPQVCDATDAPNIPSKIISIPGLIGPPQEVVEPNGLLAKIREVLCGNRCKIPDNMDSRPGAILTGDGGRCETSLGVQGGSEAYMLRDRSISGADQTQHCWDSTLALINTYVNNGANEGWRGVDPSPAFYQTGYRKLNSGKHDTISQDRLLQKLLEC</sequence>
<dbReference type="AlphaFoldDB" id="A0A8H4QP08"/>
<keyword evidence="2" id="KW-1185">Reference proteome</keyword>
<dbReference type="InterPro" id="IPR036514">
    <property type="entry name" value="SGNH_hydro_sf"/>
</dbReference>
<evidence type="ECO:0000313" key="1">
    <source>
        <dbReference type="EMBL" id="KAF4614313.1"/>
    </source>
</evidence>
<organism evidence="1 2">
    <name type="scientific">Cudoniella acicularis</name>
    <dbReference type="NCBI Taxonomy" id="354080"/>
    <lineage>
        <taxon>Eukaryota</taxon>
        <taxon>Fungi</taxon>
        <taxon>Dikarya</taxon>
        <taxon>Ascomycota</taxon>
        <taxon>Pezizomycotina</taxon>
        <taxon>Leotiomycetes</taxon>
        <taxon>Helotiales</taxon>
        <taxon>Tricladiaceae</taxon>
        <taxon>Cudoniella</taxon>
    </lineage>
</organism>
<dbReference type="Proteomes" id="UP000566819">
    <property type="component" value="Unassembled WGS sequence"/>
</dbReference>
<reference evidence="1 2" key="1">
    <citation type="submission" date="2020-03" db="EMBL/GenBank/DDBJ databases">
        <title>Draft Genome Sequence of Cudoniella acicularis.</title>
        <authorList>
            <person name="Buettner E."/>
            <person name="Kellner H."/>
        </authorList>
    </citation>
    <scope>NUCLEOTIDE SEQUENCE [LARGE SCALE GENOMIC DNA]</scope>
    <source>
        <strain evidence="1 2">DSM 108380</strain>
    </source>
</reference>
<accession>A0A8H4QP08</accession>
<dbReference type="OrthoDB" id="21678at2759"/>
<dbReference type="Gene3D" id="3.40.50.1110">
    <property type="entry name" value="SGNH hydrolase"/>
    <property type="match status" value="1"/>
</dbReference>
<protein>
    <submittedName>
        <fullName evidence="1">Uncharacterized protein</fullName>
    </submittedName>
</protein>
<evidence type="ECO:0000313" key="2">
    <source>
        <dbReference type="Proteomes" id="UP000566819"/>
    </source>
</evidence>
<dbReference type="EMBL" id="JAAMPI010002398">
    <property type="protein sequence ID" value="KAF4614313.1"/>
    <property type="molecule type" value="Genomic_DNA"/>
</dbReference>
<name>A0A8H4QP08_9HELO</name>
<comment type="caution">
    <text evidence="1">The sequence shown here is derived from an EMBL/GenBank/DDBJ whole genome shotgun (WGS) entry which is preliminary data.</text>
</comment>
<proteinExistence type="predicted"/>